<dbReference type="PROSITE" id="PS50940">
    <property type="entry name" value="CHIT_BIND_II"/>
    <property type="match status" value="1"/>
</dbReference>
<dbReference type="InterPro" id="IPR051940">
    <property type="entry name" value="Chitin_bind-dev_reg"/>
</dbReference>
<evidence type="ECO:0000256" key="3">
    <source>
        <dbReference type="ARBA" id="ARBA00022737"/>
    </source>
</evidence>
<name>A0A653C5U9_CALMS</name>
<dbReference type="OrthoDB" id="6020543at2759"/>
<dbReference type="SUPFAM" id="SSF57625">
    <property type="entry name" value="Invertebrate chitin-binding proteins"/>
    <property type="match status" value="1"/>
</dbReference>
<dbReference type="PANTHER" id="PTHR23301:SF0">
    <property type="entry name" value="CHITIN-BINDING TYPE-2 DOMAIN-CONTAINING PROTEIN-RELATED"/>
    <property type="match status" value="1"/>
</dbReference>
<protein>
    <recommendedName>
        <fullName evidence="6">Chitin-binding type-2 domain-containing protein</fullName>
    </recommendedName>
</protein>
<dbReference type="Gene3D" id="2.170.140.10">
    <property type="entry name" value="Chitin binding domain"/>
    <property type="match status" value="1"/>
</dbReference>
<evidence type="ECO:0000313" key="7">
    <source>
        <dbReference type="EMBL" id="VEN43268.1"/>
    </source>
</evidence>
<dbReference type="Pfam" id="PF01607">
    <property type="entry name" value="CBM_14"/>
    <property type="match status" value="1"/>
</dbReference>
<dbReference type="EMBL" id="CAACVG010007021">
    <property type="protein sequence ID" value="VEN43268.1"/>
    <property type="molecule type" value="Genomic_DNA"/>
</dbReference>
<evidence type="ECO:0000256" key="4">
    <source>
        <dbReference type="ARBA" id="ARBA00023157"/>
    </source>
</evidence>
<gene>
    <name evidence="7" type="ORF">CALMAC_LOCUS6459</name>
</gene>
<evidence type="ECO:0000256" key="5">
    <source>
        <dbReference type="ARBA" id="ARBA00023180"/>
    </source>
</evidence>
<dbReference type="GO" id="GO:0008061">
    <property type="term" value="F:chitin binding"/>
    <property type="evidence" value="ECO:0007669"/>
    <property type="project" value="UniProtKB-KW"/>
</dbReference>
<organism evidence="7 8">
    <name type="scientific">Callosobruchus maculatus</name>
    <name type="common">Southern cowpea weevil</name>
    <name type="synonym">Pulse bruchid</name>
    <dbReference type="NCBI Taxonomy" id="64391"/>
    <lineage>
        <taxon>Eukaryota</taxon>
        <taxon>Metazoa</taxon>
        <taxon>Ecdysozoa</taxon>
        <taxon>Arthropoda</taxon>
        <taxon>Hexapoda</taxon>
        <taxon>Insecta</taxon>
        <taxon>Pterygota</taxon>
        <taxon>Neoptera</taxon>
        <taxon>Endopterygota</taxon>
        <taxon>Coleoptera</taxon>
        <taxon>Polyphaga</taxon>
        <taxon>Cucujiformia</taxon>
        <taxon>Chrysomeloidea</taxon>
        <taxon>Chrysomelidae</taxon>
        <taxon>Bruchinae</taxon>
        <taxon>Bruchini</taxon>
        <taxon>Callosobruchus</taxon>
    </lineage>
</organism>
<keyword evidence="5" id="KW-0325">Glycoprotein</keyword>
<sequence length="629" mass="69683">MYVLSKICSSKMTPKVITMYVLSKICSSKMTLKVIAAISGLLLIKTSASLTPSPSCKQNGIYADPEDCTKFYMCSPCGPLQFYCPAGDLFDPEKKACSRDEDKKCDPRSLVPSSQDVITPEVDITFVPNNFSCMIIIAVEDDTMEDVSSENKYMSISDSFDIPYNIDSKSSGDPADQSNKPNLTKYNTYELDEHQFSRNASTETLDIGSQAIISENKPVLSTTRKEYTTTGTSIRPEILKQYTEEIFFRSTLDKNVQPGGIAQNKSENISLPLKGTEYITSNDTASIFISCELDNSKNTTEAITNNSARYITNSTSIGETDMNASIVYSDSNGRINRAKFKDISKSFNFVNDDNGTLNVFLDNNVNLKKEAFSEYSGLGSKSMEEKTINFTINHNVSNETINVDNSDLEDTFDIIQVGITRRTTLINEVGSESNNSTVLGNIMPTILEEDKILVEEPKININVSNTSITEMSKIYTALFRNNTNIDNGSASTPKELVDEILRDIDVLEGTVQDQVNISNIQTTQSNDRNANFNTVQTTSTPIPRFSASPGISDLVRDLLDHVGDYQDLINDNLSEMKQSVPSHDDTKNGTIAVGGIVAEHLYSSSYIHKYNKISHYVVLICCLYNIIIQ</sequence>
<reference evidence="7 8" key="1">
    <citation type="submission" date="2019-01" db="EMBL/GenBank/DDBJ databases">
        <authorList>
            <person name="Sayadi A."/>
        </authorList>
    </citation>
    <scope>NUCLEOTIDE SEQUENCE [LARGE SCALE GENOMIC DNA]</scope>
</reference>
<keyword evidence="2" id="KW-0732">Signal</keyword>
<keyword evidence="3" id="KW-0677">Repeat</keyword>
<evidence type="ECO:0000256" key="2">
    <source>
        <dbReference type="ARBA" id="ARBA00022729"/>
    </source>
</evidence>
<dbReference type="InterPro" id="IPR036508">
    <property type="entry name" value="Chitin-bd_dom_sf"/>
</dbReference>
<proteinExistence type="predicted"/>
<keyword evidence="8" id="KW-1185">Reference proteome</keyword>
<feature type="domain" description="Chitin-binding type-2" evidence="6">
    <location>
        <begin position="53"/>
        <end position="107"/>
    </location>
</feature>
<evidence type="ECO:0000313" key="8">
    <source>
        <dbReference type="Proteomes" id="UP000410492"/>
    </source>
</evidence>
<keyword evidence="1" id="KW-0147">Chitin-binding</keyword>
<evidence type="ECO:0000259" key="6">
    <source>
        <dbReference type="PROSITE" id="PS50940"/>
    </source>
</evidence>
<dbReference type="InterPro" id="IPR002557">
    <property type="entry name" value="Chitin-bd_dom"/>
</dbReference>
<dbReference type="SMART" id="SM00494">
    <property type="entry name" value="ChtBD2"/>
    <property type="match status" value="1"/>
</dbReference>
<dbReference type="PANTHER" id="PTHR23301">
    <property type="entry name" value="CHITIN BINDING PERITROPHIN-A"/>
    <property type="match status" value="1"/>
</dbReference>
<dbReference type="GO" id="GO:0005576">
    <property type="term" value="C:extracellular region"/>
    <property type="evidence" value="ECO:0007669"/>
    <property type="project" value="InterPro"/>
</dbReference>
<evidence type="ECO:0000256" key="1">
    <source>
        <dbReference type="ARBA" id="ARBA00022669"/>
    </source>
</evidence>
<accession>A0A653C5U9</accession>
<dbReference type="AlphaFoldDB" id="A0A653C5U9"/>
<dbReference type="Proteomes" id="UP000410492">
    <property type="component" value="Unassembled WGS sequence"/>
</dbReference>
<keyword evidence="4" id="KW-1015">Disulfide bond</keyword>